<evidence type="ECO:0000313" key="1">
    <source>
        <dbReference type="EMBL" id="GFS74134.1"/>
    </source>
</evidence>
<proteinExistence type="predicted"/>
<protein>
    <submittedName>
        <fullName evidence="1">Uncharacterized protein</fullName>
    </submittedName>
</protein>
<accession>A0A8X6MRQ6</accession>
<dbReference type="OrthoDB" id="6430138at2759"/>
<comment type="caution">
    <text evidence="1">The sequence shown here is derived from an EMBL/GenBank/DDBJ whole genome shotgun (WGS) entry which is preliminary data.</text>
</comment>
<sequence length="327" mass="38598">MKALLYHVESAHNITIEKETKKFDTYEAFKIWKEDVKKQTALYVTNTGSKFNNMKKTTYFYCHRNGFNNSRGDKKRTIKMASSNKINGNCPSKMKVCEDNESQAYVEFTKTHLGHGKDLGRMQITREEKDELARKLEKKIPIETILDEIRDSFIDKLERIHLVTRKDLLNLKAEYSISSEGIMDTNDVLSVGKWVYSLQGKEEMVIYEDRKFWKKQYLWIICGLQVQERQFQKECMELIMKLTNELNGTPPEQYDNVLSLLQNTVDLPRFFPQANEEAVPKNLNKEPPNKKIKNQRFVLERRRLPRKPQLHLGNQHKSAKAYHLVWF</sequence>
<dbReference type="Proteomes" id="UP000887013">
    <property type="component" value="Unassembled WGS sequence"/>
</dbReference>
<dbReference type="AlphaFoldDB" id="A0A8X6MRQ6"/>
<dbReference type="PANTHER" id="PTHR33936:SF24">
    <property type="entry name" value="C2H2-TYPE DOMAIN-CONTAINING PROTEIN"/>
    <property type="match status" value="1"/>
</dbReference>
<organism evidence="1 2">
    <name type="scientific">Nephila pilipes</name>
    <name type="common">Giant wood spider</name>
    <name type="synonym">Nephila maculata</name>
    <dbReference type="NCBI Taxonomy" id="299642"/>
    <lineage>
        <taxon>Eukaryota</taxon>
        <taxon>Metazoa</taxon>
        <taxon>Ecdysozoa</taxon>
        <taxon>Arthropoda</taxon>
        <taxon>Chelicerata</taxon>
        <taxon>Arachnida</taxon>
        <taxon>Araneae</taxon>
        <taxon>Araneomorphae</taxon>
        <taxon>Entelegynae</taxon>
        <taxon>Araneoidea</taxon>
        <taxon>Nephilidae</taxon>
        <taxon>Nephila</taxon>
    </lineage>
</organism>
<keyword evidence="2" id="KW-1185">Reference proteome</keyword>
<name>A0A8X6MRQ6_NEPPI</name>
<dbReference type="InterPro" id="IPR052797">
    <property type="entry name" value="RegFact_GeneExpr_CellDeath"/>
</dbReference>
<reference evidence="1" key="1">
    <citation type="submission" date="2020-08" db="EMBL/GenBank/DDBJ databases">
        <title>Multicomponent nature underlies the extraordinary mechanical properties of spider dragline silk.</title>
        <authorList>
            <person name="Kono N."/>
            <person name="Nakamura H."/>
            <person name="Mori M."/>
            <person name="Yoshida Y."/>
            <person name="Ohtoshi R."/>
            <person name="Malay A.D."/>
            <person name="Moran D.A.P."/>
            <person name="Tomita M."/>
            <person name="Numata K."/>
            <person name="Arakawa K."/>
        </authorList>
    </citation>
    <scope>NUCLEOTIDE SEQUENCE</scope>
</reference>
<gene>
    <name evidence="1" type="primary">CM83_47829</name>
    <name evidence="1" type="ORF">NPIL_447931</name>
</gene>
<dbReference type="PANTHER" id="PTHR33936">
    <property type="entry name" value="PROTEIN CBG17840"/>
    <property type="match status" value="1"/>
</dbReference>
<evidence type="ECO:0000313" key="2">
    <source>
        <dbReference type="Proteomes" id="UP000887013"/>
    </source>
</evidence>
<dbReference type="EMBL" id="BMAW01001466">
    <property type="protein sequence ID" value="GFS74134.1"/>
    <property type="molecule type" value="Genomic_DNA"/>
</dbReference>